<evidence type="ECO:0000313" key="3">
    <source>
        <dbReference type="EMBL" id="MDX8152095.1"/>
    </source>
</evidence>
<evidence type="ECO:0000313" key="4">
    <source>
        <dbReference type="Proteomes" id="UP001277761"/>
    </source>
</evidence>
<proteinExistence type="predicted"/>
<comment type="caution">
    <text evidence="3">The sequence shown here is derived from an EMBL/GenBank/DDBJ whole genome shotgun (WGS) entry which is preliminary data.</text>
</comment>
<organism evidence="3 4">
    <name type="scientific">Patulibacter brassicae</name>
    <dbReference type="NCBI Taxonomy" id="1705717"/>
    <lineage>
        <taxon>Bacteria</taxon>
        <taxon>Bacillati</taxon>
        <taxon>Actinomycetota</taxon>
        <taxon>Thermoleophilia</taxon>
        <taxon>Solirubrobacterales</taxon>
        <taxon>Patulibacteraceae</taxon>
        <taxon>Patulibacter</taxon>
    </lineage>
</organism>
<keyword evidence="2" id="KW-1133">Transmembrane helix</keyword>
<protein>
    <recommendedName>
        <fullName evidence="5">Zinc ribbon domain-containing protein</fullName>
    </recommendedName>
</protein>
<feature type="transmembrane region" description="Helical" evidence="2">
    <location>
        <begin position="89"/>
        <end position="111"/>
    </location>
</feature>
<feature type="compositionally biased region" description="Low complexity" evidence="1">
    <location>
        <begin position="40"/>
        <end position="49"/>
    </location>
</feature>
<evidence type="ECO:0000256" key="2">
    <source>
        <dbReference type="SAM" id="Phobius"/>
    </source>
</evidence>
<feature type="compositionally biased region" description="Pro residues" evidence="1">
    <location>
        <begin position="50"/>
        <end position="59"/>
    </location>
</feature>
<dbReference type="Proteomes" id="UP001277761">
    <property type="component" value="Unassembled WGS sequence"/>
</dbReference>
<keyword evidence="4" id="KW-1185">Reference proteome</keyword>
<dbReference type="EMBL" id="JAXAVX010000004">
    <property type="protein sequence ID" value="MDX8152095.1"/>
    <property type="molecule type" value="Genomic_DNA"/>
</dbReference>
<keyword evidence="2" id="KW-0472">Membrane</keyword>
<accession>A0ABU4VJT9</accession>
<evidence type="ECO:0008006" key="5">
    <source>
        <dbReference type="Google" id="ProtNLM"/>
    </source>
</evidence>
<reference evidence="3 4" key="1">
    <citation type="submission" date="2023-11" db="EMBL/GenBank/DDBJ databases">
        <authorList>
            <person name="Xu M."/>
            <person name="Jiang T."/>
        </authorList>
    </citation>
    <scope>NUCLEOTIDE SEQUENCE [LARGE SCALE GENOMIC DNA]</scope>
    <source>
        <strain evidence="3 4">SD</strain>
    </source>
</reference>
<dbReference type="RefSeq" id="WP_319954250.1">
    <property type="nucleotide sequence ID" value="NZ_JAXAVX010000004.1"/>
</dbReference>
<feature type="region of interest" description="Disordered" evidence="1">
    <location>
        <begin position="40"/>
        <end position="84"/>
    </location>
</feature>
<name>A0ABU4VJT9_9ACTN</name>
<sequence>MATPVDPTRQCPTCATAIRGASDRFCGVCGTRLLRADLRAQGAAAAPAGSPTPSPPASLPPGVWTELPAPGPPPATRTGTTRATSETTWVVAALIVVALLGSALVGITVLLGGDDGAPEPSPLVLTRPATP</sequence>
<gene>
    <name evidence="3" type="ORF">SK069_10860</name>
</gene>
<keyword evidence="2" id="KW-0812">Transmembrane</keyword>
<evidence type="ECO:0000256" key="1">
    <source>
        <dbReference type="SAM" id="MobiDB-lite"/>
    </source>
</evidence>